<keyword evidence="6" id="KW-0407">Ion channel</keyword>
<dbReference type="EMBL" id="FONT01000005">
    <property type="protein sequence ID" value="SFE86127.1"/>
    <property type="molecule type" value="Genomic_DNA"/>
</dbReference>
<dbReference type="GO" id="GO:0016020">
    <property type="term" value="C:membrane"/>
    <property type="evidence" value="ECO:0007669"/>
    <property type="project" value="UniProtKB-SubCell"/>
</dbReference>
<dbReference type="InterPro" id="IPR027359">
    <property type="entry name" value="Volt_channel_dom_sf"/>
</dbReference>
<protein>
    <submittedName>
        <fullName evidence="6">Voltage-gated potassium channel</fullName>
    </submittedName>
</protein>
<evidence type="ECO:0000313" key="7">
    <source>
        <dbReference type="Proteomes" id="UP000199516"/>
    </source>
</evidence>
<keyword evidence="6" id="KW-0813">Transport</keyword>
<evidence type="ECO:0000256" key="1">
    <source>
        <dbReference type="ARBA" id="ARBA00004141"/>
    </source>
</evidence>
<reference evidence="6 7" key="1">
    <citation type="submission" date="2016-10" db="EMBL/GenBank/DDBJ databases">
        <authorList>
            <person name="de Groot N.N."/>
        </authorList>
    </citation>
    <scope>NUCLEOTIDE SEQUENCE [LARGE SCALE GENOMIC DNA]</scope>
    <source>
        <strain evidence="6 7">DSM 23995</strain>
    </source>
</reference>
<dbReference type="Proteomes" id="UP000199516">
    <property type="component" value="Unassembled WGS sequence"/>
</dbReference>
<name>A0A1I2E0C8_9BACI</name>
<evidence type="ECO:0000256" key="5">
    <source>
        <dbReference type="SAM" id="Phobius"/>
    </source>
</evidence>
<dbReference type="Gene3D" id="1.20.120.350">
    <property type="entry name" value="Voltage-gated potassium channels. Chain C"/>
    <property type="match status" value="1"/>
</dbReference>
<keyword evidence="3 5" id="KW-1133">Transmembrane helix</keyword>
<evidence type="ECO:0000313" key="6">
    <source>
        <dbReference type="EMBL" id="SFE86127.1"/>
    </source>
</evidence>
<dbReference type="STRING" id="930128.SAMN05192532_1058"/>
<keyword evidence="7" id="KW-1185">Reference proteome</keyword>
<accession>A0A1I2E0C8</accession>
<evidence type="ECO:0000256" key="3">
    <source>
        <dbReference type="ARBA" id="ARBA00022989"/>
    </source>
</evidence>
<feature type="transmembrane region" description="Helical" evidence="5">
    <location>
        <begin position="12"/>
        <end position="29"/>
    </location>
</feature>
<feature type="transmembrane region" description="Helical" evidence="5">
    <location>
        <begin position="114"/>
        <end position="133"/>
    </location>
</feature>
<comment type="subcellular location">
    <subcellularLocation>
        <location evidence="1">Membrane</location>
        <topology evidence="1">Multi-pass membrane protein</topology>
    </subcellularLocation>
</comment>
<evidence type="ECO:0000256" key="4">
    <source>
        <dbReference type="ARBA" id="ARBA00023136"/>
    </source>
</evidence>
<sequence>MGKNRRKTDITYEMIMVFLTALSVGTIWFDTGMDHYLIWGTWAIFTMDFLYRFIKSGNKWQFIKMNPFLLVAIIPLDAVFQFARLARILHLLRLKTITKYYTMPFIRFLKEQNLVVVVTISFFFLFITIIPLYYIEPDIGSYQEAIYSALLSMVFFGKTNFDPNTMIAQFILVCLSILGVILYGLFFSIALDVLLRSSLVKQVRDKWKRK</sequence>
<dbReference type="Gene3D" id="1.10.287.70">
    <property type="match status" value="1"/>
</dbReference>
<evidence type="ECO:0000256" key="2">
    <source>
        <dbReference type="ARBA" id="ARBA00022692"/>
    </source>
</evidence>
<dbReference type="SUPFAM" id="SSF81324">
    <property type="entry name" value="Voltage-gated potassium channels"/>
    <property type="match status" value="1"/>
</dbReference>
<dbReference type="AlphaFoldDB" id="A0A1I2E0C8"/>
<feature type="transmembrane region" description="Helical" evidence="5">
    <location>
        <begin position="66"/>
        <end position="86"/>
    </location>
</feature>
<dbReference type="GO" id="GO:0034220">
    <property type="term" value="P:monoatomic ion transmembrane transport"/>
    <property type="evidence" value="ECO:0007669"/>
    <property type="project" value="UniProtKB-KW"/>
</dbReference>
<feature type="transmembrane region" description="Helical" evidence="5">
    <location>
        <begin position="167"/>
        <end position="195"/>
    </location>
</feature>
<proteinExistence type="predicted"/>
<keyword evidence="6" id="KW-0406">Ion transport</keyword>
<feature type="transmembrane region" description="Helical" evidence="5">
    <location>
        <begin position="35"/>
        <end position="54"/>
    </location>
</feature>
<gene>
    <name evidence="6" type="ORF">SAMN05192532_1058</name>
</gene>
<organism evidence="6 7">
    <name type="scientific">Alteribacillus iranensis</name>
    <dbReference type="NCBI Taxonomy" id="930128"/>
    <lineage>
        <taxon>Bacteria</taxon>
        <taxon>Bacillati</taxon>
        <taxon>Bacillota</taxon>
        <taxon>Bacilli</taxon>
        <taxon>Bacillales</taxon>
        <taxon>Bacillaceae</taxon>
        <taxon>Alteribacillus</taxon>
    </lineage>
</organism>
<dbReference type="RefSeq" id="WP_245757887.1">
    <property type="nucleotide sequence ID" value="NZ_FONT01000005.1"/>
</dbReference>
<keyword evidence="4 5" id="KW-0472">Membrane</keyword>
<keyword evidence="2 5" id="KW-0812">Transmembrane</keyword>